<feature type="region of interest" description="Disordered" evidence="1">
    <location>
        <begin position="23"/>
        <end position="50"/>
    </location>
</feature>
<dbReference type="Proteomes" id="UP001151532">
    <property type="component" value="Chromosome 13"/>
</dbReference>
<reference evidence="2" key="2">
    <citation type="journal article" date="2023" name="Int. J. Mol. Sci.">
        <title>De Novo Assembly and Annotation of 11 Diverse Shrub Willow (Salix) Genomes Reveals Novel Gene Organization in Sex-Linked Regions.</title>
        <authorList>
            <person name="Hyden B."/>
            <person name="Feng K."/>
            <person name="Yates T.B."/>
            <person name="Jawdy S."/>
            <person name="Cereghino C."/>
            <person name="Smart L.B."/>
            <person name="Muchero W."/>
        </authorList>
    </citation>
    <scope>NUCLEOTIDE SEQUENCE</scope>
    <source>
        <tissue evidence="2">Shoot tip</tissue>
    </source>
</reference>
<dbReference type="EMBL" id="JAPFFK010000005">
    <property type="protein sequence ID" value="KAJ6763668.1"/>
    <property type="molecule type" value="Genomic_DNA"/>
</dbReference>
<feature type="compositionally biased region" description="Basic residues" evidence="1">
    <location>
        <begin position="28"/>
        <end position="40"/>
    </location>
</feature>
<evidence type="ECO:0000256" key="1">
    <source>
        <dbReference type="SAM" id="MobiDB-lite"/>
    </source>
</evidence>
<feature type="compositionally biased region" description="Basic and acidic residues" evidence="1">
    <location>
        <begin position="41"/>
        <end position="50"/>
    </location>
</feature>
<evidence type="ECO:0000313" key="2">
    <source>
        <dbReference type="EMBL" id="KAJ6763668.1"/>
    </source>
</evidence>
<keyword evidence="3" id="KW-1185">Reference proteome</keyword>
<protein>
    <submittedName>
        <fullName evidence="2">Uncharacterized protein</fullName>
    </submittedName>
</protein>
<proteinExistence type="predicted"/>
<reference evidence="2" key="1">
    <citation type="submission" date="2022-11" db="EMBL/GenBank/DDBJ databases">
        <authorList>
            <person name="Hyden B.L."/>
            <person name="Feng K."/>
            <person name="Yates T."/>
            <person name="Jawdy S."/>
            <person name="Smart L.B."/>
            <person name="Muchero W."/>
        </authorList>
    </citation>
    <scope>NUCLEOTIDE SEQUENCE</scope>
    <source>
        <tissue evidence="2">Shoot tip</tissue>
    </source>
</reference>
<gene>
    <name evidence="2" type="ORF">OIU79_024254</name>
</gene>
<evidence type="ECO:0000313" key="3">
    <source>
        <dbReference type="Proteomes" id="UP001151532"/>
    </source>
</evidence>
<sequence length="85" mass="10292">MEYSNWLRLKEEEEAGKCVDVSLNTTEKKKKKKKRRRRRKDPQTEPKEPDPVVFHFLMLRRIEKQLLATETLIDDTSKYLTVMLR</sequence>
<dbReference type="AlphaFoldDB" id="A0A9Q0WBF3"/>
<comment type="caution">
    <text evidence="2">The sequence shown here is derived from an EMBL/GenBank/DDBJ whole genome shotgun (WGS) entry which is preliminary data.</text>
</comment>
<organism evidence="2 3">
    <name type="scientific">Salix purpurea</name>
    <name type="common">Purple osier willow</name>
    <dbReference type="NCBI Taxonomy" id="77065"/>
    <lineage>
        <taxon>Eukaryota</taxon>
        <taxon>Viridiplantae</taxon>
        <taxon>Streptophyta</taxon>
        <taxon>Embryophyta</taxon>
        <taxon>Tracheophyta</taxon>
        <taxon>Spermatophyta</taxon>
        <taxon>Magnoliopsida</taxon>
        <taxon>eudicotyledons</taxon>
        <taxon>Gunneridae</taxon>
        <taxon>Pentapetalae</taxon>
        <taxon>rosids</taxon>
        <taxon>fabids</taxon>
        <taxon>Malpighiales</taxon>
        <taxon>Salicaceae</taxon>
        <taxon>Saliceae</taxon>
        <taxon>Salix</taxon>
    </lineage>
</organism>
<accession>A0A9Q0WBF3</accession>
<name>A0A9Q0WBF3_SALPP</name>